<gene>
    <name evidence="1" type="ORF">NX720_04465</name>
</gene>
<dbReference type="EMBL" id="CP103300">
    <property type="protein sequence ID" value="UYM17183.1"/>
    <property type="molecule type" value="Genomic_DNA"/>
</dbReference>
<reference evidence="1" key="1">
    <citation type="submission" date="2022-10" db="EMBL/GenBank/DDBJ databases">
        <title>Completed Genome Sequence of two octocoral isolated bacterium, Endozoicomonas euniceicola EF212T and Endozoicomonas gorgoniicola PS125T.</title>
        <authorList>
            <person name="Chiou Y.-J."/>
            <person name="Chen Y.-H."/>
        </authorList>
    </citation>
    <scope>NUCLEOTIDE SEQUENCE</scope>
    <source>
        <strain evidence="1">EF212</strain>
    </source>
</reference>
<dbReference type="RefSeq" id="WP_262599669.1">
    <property type="nucleotide sequence ID" value="NZ_CP103300.1"/>
</dbReference>
<keyword evidence="2" id="KW-1185">Reference proteome</keyword>
<evidence type="ECO:0008006" key="3">
    <source>
        <dbReference type="Google" id="ProtNLM"/>
    </source>
</evidence>
<sequence length="203" mass="22600">MKKLVGFWSVPFNLSLALVFSLLAMFAGCSQSRSVTLTSEELQTLVNQKFMSPQIRNLQVLPPIVNVQLYLETPKLTLHGDYQAIGFQFRGTLDADVFSNYLDGGVTDPVPFQVEGIANLEYQPGDRAFFFSNILLEKAHIDLDIAMIETLMIDQLKKALRQELGSLPIIPLDDGDALYRKLGNFPAAVRVEQGRLVIIPKAS</sequence>
<organism evidence="1 2">
    <name type="scientific">Endozoicomonas euniceicola</name>
    <dbReference type="NCBI Taxonomy" id="1234143"/>
    <lineage>
        <taxon>Bacteria</taxon>
        <taxon>Pseudomonadati</taxon>
        <taxon>Pseudomonadota</taxon>
        <taxon>Gammaproteobacteria</taxon>
        <taxon>Oceanospirillales</taxon>
        <taxon>Endozoicomonadaceae</taxon>
        <taxon>Endozoicomonas</taxon>
    </lineage>
</organism>
<evidence type="ECO:0000313" key="1">
    <source>
        <dbReference type="EMBL" id="UYM17183.1"/>
    </source>
</evidence>
<dbReference type="PROSITE" id="PS51257">
    <property type="entry name" value="PROKAR_LIPOPROTEIN"/>
    <property type="match status" value="1"/>
</dbReference>
<proteinExistence type="predicted"/>
<protein>
    <recommendedName>
        <fullName evidence="3">DUF1439 domain-containing protein</fullName>
    </recommendedName>
</protein>
<dbReference type="Proteomes" id="UP001163255">
    <property type="component" value="Chromosome"/>
</dbReference>
<name>A0ABY6GWN9_9GAMM</name>
<accession>A0ABY6GWN9</accession>
<evidence type="ECO:0000313" key="2">
    <source>
        <dbReference type="Proteomes" id="UP001163255"/>
    </source>
</evidence>
<dbReference type="Gene3D" id="3.15.10.40">
    <property type="entry name" value="Uncharacterised protein PF07273, DUF1439"/>
    <property type="match status" value="1"/>
</dbReference>